<comment type="caution">
    <text evidence="1">The sequence shown here is derived from an EMBL/GenBank/DDBJ whole genome shotgun (WGS) entry which is preliminary data.</text>
</comment>
<dbReference type="PANTHER" id="PTHR34849:SF1">
    <property type="entry name" value="SLR0770 PROTEIN"/>
    <property type="match status" value="1"/>
</dbReference>
<dbReference type="InterPro" id="IPR007367">
    <property type="entry name" value="DUF433"/>
</dbReference>
<dbReference type="SUPFAM" id="SSF46689">
    <property type="entry name" value="Homeodomain-like"/>
    <property type="match status" value="1"/>
</dbReference>
<reference evidence="1 2" key="1">
    <citation type="submission" date="2019-01" db="EMBL/GenBank/DDBJ databases">
        <title>Coherence of Microcystis species and biogeography revealed through population genomics.</title>
        <authorList>
            <person name="Perez-Carrascal O.M."/>
            <person name="Terrat Y."/>
            <person name="Giani A."/>
            <person name="Fortin N."/>
            <person name="Tromas N."/>
            <person name="Shapiro B.J."/>
        </authorList>
    </citation>
    <scope>NUCLEOTIDE SEQUENCE [LARGE SCALE GENOMIC DNA]</scope>
    <source>
        <strain evidence="1">Mn_MB_F_20050700_S1D</strain>
    </source>
</reference>
<name>A0A552IWG2_9CHRO</name>
<sequence>MTARLIKLEYISIDPQIRFGKPCISGTRVAVEDIAIMYLKLGDSLEEIAQEYNLSLASVYAAIAYYYDNQEEIDRRREEGKAYAEKFREKNLSLLQEKMRHLKSESKD</sequence>
<protein>
    <submittedName>
        <fullName evidence="1">DUF433 domain-containing protein</fullName>
    </submittedName>
</protein>
<dbReference type="InterPro" id="IPR036388">
    <property type="entry name" value="WH-like_DNA-bd_sf"/>
</dbReference>
<accession>A0A552IWG2</accession>
<dbReference type="EMBL" id="SFAV01000156">
    <property type="protein sequence ID" value="TRU87809.1"/>
    <property type="molecule type" value="Genomic_DNA"/>
</dbReference>
<dbReference type="AlphaFoldDB" id="A0A552IWG2"/>
<gene>
    <name evidence="1" type="ORF">EWV54_11645</name>
</gene>
<dbReference type="Gene3D" id="1.10.10.10">
    <property type="entry name" value="Winged helix-like DNA-binding domain superfamily/Winged helix DNA-binding domain"/>
    <property type="match status" value="1"/>
</dbReference>
<dbReference type="Pfam" id="PF04255">
    <property type="entry name" value="DUF433"/>
    <property type="match status" value="1"/>
</dbReference>
<dbReference type="InterPro" id="IPR009057">
    <property type="entry name" value="Homeodomain-like_sf"/>
</dbReference>
<proteinExistence type="predicted"/>
<organism evidence="1 2">
    <name type="scientific">Microcystis novacekii Mn_MB_F_20050700_S1D</name>
    <dbReference type="NCBI Taxonomy" id="2486266"/>
    <lineage>
        <taxon>Bacteria</taxon>
        <taxon>Bacillati</taxon>
        <taxon>Cyanobacteriota</taxon>
        <taxon>Cyanophyceae</taxon>
        <taxon>Oscillatoriophycideae</taxon>
        <taxon>Chroococcales</taxon>
        <taxon>Microcystaceae</taxon>
        <taxon>Microcystis</taxon>
    </lineage>
</organism>
<evidence type="ECO:0000313" key="2">
    <source>
        <dbReference type="Proteomes" id="UP000319191"/>
    </source>
</evidence>
<dbReference type="PANTHER" id="PTHR34849">
    <property type="entry name" value="SSL5025 PROTEIN"/>
    <property type="match status" value="1"/>
</dbReference>
<dbReference type="Proteomes" id="UP000319191">
    <property type="component" value="Unassembled WGS sequence"/>
</dbReference>
<evidence type="ECO:0000313" key="1">
    <source>
        <dbReference type="EMBL" id="TRU87809.1"/>
    </source>
</evidence>